<dbReference type="SUPFAM" id="SSF46785">
    <property type="entry name" value="Winged helix' DNA-binding domain"/>
    <property type="match status" value="1"/>
</dbReference>
<dbReference type="PROSITE" id="PS50987">
    <property type="entry name" value="HTH_ARSR_2"/>
    <property type="match status" value="1"/>
</dbReference>
<dbReference type="InterPro" id="IPR036388">
    <property type="entry name" value="WH-like_DNA-bd_sf"/>
</dbReference>
<dbReference type="GO" id="GO:0003677">
    <property type="term" value="F:DNA binding"/>
    <property type="evidence" value="ECO:0007669"/>
    <property type="project" value="UniProtKB-KW"/>
</dbReference>
<evidence type="ECO:0000256" key="3">
    <source>
        <dbReference type="ARBA" id="ARBA00023163"/>
    </source>
</evidence>
<dbReference type="EMBL" id="AP018553">
    <property type="protein sequence ID" value="BBD73974.1"/>
    <property type="molecule type" value="Genomic_DNA"/>
</dbReference>
<dbReference type="InterPro" id="IPR001845">
    <property type="entry name" value="HTH_ArsR_DNA-bd_dom"/>
</dbReference>
<feature type="domain" description="HTH arsR-type" evidence="4">
    <location>
        <begin position="5"/>
        <end position="100"/>
    </location>
</feature>
<dbReference type="CDD" id="cd00090">
    <property type="entry name" value="HTH_ARSR"/>
    <property type="match status" value="1"/>
</dbReference>
<dbReference type="SMART" id="SM00418">
    <property type="entry name" value="HTH_ARSR"/>
    <property type="match status" value="1"/>
</dbReference>
<dbReference type="PANTHER" id="PTHR33154:SF36">
    <property type="entry name" value="TRANSCRIPTIONAL REGULATOR"/>
    <property type="match status" value="1"/>
</dbReference>
<dbReference type="Gene3D" id="1.10.10.10">
    <property type="entry name" value="Winged helix-like DNA-binding domain superfamily/Winged helix DNA-binding domain"/>
    <property type="match status" value="1"/>
</dbReference>
<organism evidence="5 7">
    <name type="scientific">Sulfodiicoccus acidiphilus</name>
    <dbReference type="NCBI Taxonomy" id="1670455"/>
    <lineage>
        <taxon>Archaea</taxon>
        <taxon>Thermoproteota</taxon>
        <taxon>Thermoprotei</taxon>
        <taxon>Sulfolobales</taxon>
        <taxon>Sulfolobaceae</taxon>
        <taxon>Sulfodiicoccus</taxon>
    </lineage>
</organism>
<dbReference type="Proteomes" id="UP000276741">
    <property type="component" value="Chromosome"/>
</dbReference>
<dbReference type="EMBL" id="BMQS01000023">
    <property type="protein sequence ID" value="GGU02704.1"/>
    <property type="molecule type" value="Genomic_DNA"/>
</dbReference>
<dbReference type="Pfam" id="PF01022">
    <property type="entry name" value="HTH_5"/>
    <property type="match status" value="1"/>
</dbReference>
<dbReference type="GO" id="GO:0003700">
    <property type="term" value="F:DNA-binding transcription factor activity"/>
    <property type="evidence" value="ECO:0007669"/>
    <property type="project" value="InterPro"/>
</dbReference>
<evidence type="ECO:0000313" key="7">
    <source>
        <dbReference type="Proteomes" id="UP000276741"/>
    </source>
</evidence>
<name>A0A348B722_9CREN</name>
<evidence type="ECO:0000259" key="4">
    <source>
        <dbReference type="PROSITE" id="PS50987"/>
    </source>
</evidence>
<evidence type="ECO:0000313" key="5">
    <source>
        <dbReference type="EMBL" id="BBD73974.1"/>
    </source>
</evidence>
<dbReference type="InterPro" id="IPR011991">
    <property type="entry name" value="ArsR-like_HTH"/>
</dbReference>
<keyword evidence="1" id="KW-0805">Transcription regulation</keyword>
<reference evidence="6" key="1">
    <citation type="journal article" date="2014" name="Int. J. Syst. Evol. Microbiol.">
        <title>Complete genome sequence of Corynebacterium casei LMG S-19264T (=DSM 44701T), isolated from a smear-ripened cheese.</title>
        <authorList>
            <consortium name="US DOE Joint Genome Institute (JGI-PGF)"/>
            <person name="Walter F."/>
            <person name="Albersmeier A."/>
            <person name="Kalinowski J."/>
            <person name="Ruckert C."/>
        </authorList>
    </citation>
    <scope>NUCLEOTIDE SEQUENCE</scope>
    <source>
        <strain evidence="6">JCM 31740</strain>
    </source>
</reference>
<dbReference type="KEGG" id="sacd:HS1genome_2363"/>
<dbReference type="InterPro" id="IPR051081">
    <property type="entry name" value="HTH_MetalResp_TranReg"/>
</dbReference>
<dbReference type="PANTHER" id="PTHR33154">
    <property type="entry name" value="TRANSCRIPTIONAL REGULATOR, ARSR FAMILY"/>
    <property type="match status" value="1"/>
</dbReference>
<keyword evidence="7" id="KW-1185">Reference proteome</keyword>
<reference evidence="5" key="3">
    <citation type="journal article" date="2019" name="BMC Res. Notes">
        <title>Complete genome sequence of the Sulfodiicoccus acidiphilus strain HS-1T, the first crenarchaeon that lacks polB3, isolated from an acidic hot spring in Ohwaku-dani, Hakone, Japan.</title>
        <authorList>
            <person name="Sakai H.D."/>
            <person name="Kurosawa N."/>
        </authorList>
    </citation>
    <scope>NUCLEOTIDE SEQUENCE</scope>
    <source>
        <strain evidence="5">HS-1</strain>
    </source>
</reference>
<dbReference type="InterPro" id="IPR036390">
    <property type="entry name" value="WH_DNA-bd_sf"/>
</dbReference>
<dbReference type="Proteomes" id="UP000616143">
    <property type="component" value="Unassembled WGS sequence"/>
</dbReference>
<accession>A0A348B722</accession>
<dbReference type="PRINTS" id="PR00778">
    <property type="entry name" value="HTHARSR"/>
</dbReference>
<evidence type="ECO:0000256" key="1">
    <source>
        <dbReference type="ARBA" id="ARBA00023015"/>
    </source>
</evidence>
<protein>
    <submittedName>
        <fullName evidence="5">Transcriptional regulator</fullName>
    </submittedName>
</protein>
<keyword evidence="2" id="KW-0238">DNA-binding</keyword>
<gene>
    <name evidence="6" type="ORF">GCM10007116_19710</name>
    <name evidence="5" type="ORF">HS1genome_2363</name>
</gene>
<evidence type="ECO:0000313" key="6">
    <source>
        <dbReference type="EMBL" id="GGU02704.1"/>
    </source>
</evidence>
<reference evidence="6" key="4">
    <citation type="submission" date="2020-09" db="EMBL/GenBank/DDBJ databases">
        <authorList>
            <person name="Sun Q."/>
            <person name="Ohkuma M."/>
        </authorList>
    </citation>
    <scope>NUCLEOTIDE SEQUENCE</scope>
    <source>
        <strain evidence="6">JCM 31740</strain>
    </source>
</reference>
<evidence type="ECO:0000256" key="2">
    <source>
        <dbReference type="ARBA" id="ARBA00023125"/>
    </source>
</evidence>
<sequence>MADTVQEVAIEEMVSLFSALADTTRLGIVLFLYKNGSATVQDISKSLSKSQSLISHHLACLKNCGVVSYRREGRFIYYSLNGVGIREIVNIALKHVADYGRSILACEVIKGEEPT</sequence>
<dbReference type="AlphaFoldDB" id="A0A348B722"/>
<keyword evidence="3" id="KW-0804">Transcription</keyword>
<proteinExistence type="predicted"/>
<reference evidence="7" key="2">
    <citation type="submission" date="2018-04" db="EMBL/GenBank/DDBJ databases">
        <title>Complete genome sequence of Sulfodiicoccus acidiphilus strain HS-1.</title>
        <authorList>
            <person name="Sakai H.D."/>
            <person name="Kurosawa N."/>
        </authorList>
    </citation>
    <scope>NUCLEOTIDE SEQUENCE [LARGE SCALE GENOMIC DNA]</scope>
    <source>
        <strain evidence="7">HS-1</strain>
    </source>
</reference>
<dbReference type="NCBIfam" id="NF033788">
    <property type="entry name" value="HTH_metalloreg"/>
    <property type="match status" value="1"/>
</dbReference>